<reference evidence="2 3" key="1">
    <citation type="journal article" date="2023" name="ISME J.">
        <title>Cultivation and genomic characterization of novel and ubiquitous marine nitrite-oxidizing bacteria from the Nitrospirales.</title>
        <authorList>
            <person name="Mueller A.J."/>
            <person name="Daebeler A."/>
            <person name="Herbold C.W."/>
            <person name="Kirkegaard R.H."/>
            <person name="Daims H."/>
        </authorList>
    </citation>
    <scope>NUCLEOTIDE SEQUENCE [LARGE SCALE GENOMIC DNA]</scope>
    <source>
        <strain evidence="2 3">EB</strain>
    </source>
</reference>
<accession>A0ABU3K9J6</accession>
<evidence type="ECO:0000313" key="3">
    <source>
        <dbReference type="Proteomes" id="UP001250932"/>
    </source>
</evidence>
<evidence type="ECO:0000313" key="2">
    <source>
        <dbReference type="EMBL" id="MDT7043056.1"/>
    </source>
</evidence>
<sequence>MSTDTWNELLLSSTTEDAAWELFHENSKLGRYFQGLSEEQVVQKTQELHESLPFEGFPLVELPVPLATPASSLSDTILNRVSVRNFSSRQFSLGEVATLLHYSYGVTRNNQGTNLSRSFRAVPSGGALYPLEIFFHCVGVDGLLPGLYHYNSAGHHVRRLRAGDERQSIAEAIIQPDLALEGSLMIFITAMFERTVFKYGDRGYRFALLEAGHVAQNMNLVATALKLGCVNIGGFYDRDIDAYLDLDGILHSTIYMMAIGEPKRPDQ</sequence>
<dbReference type="PANTHER" id="PTHR43745">
    <property type="entry name" value="NITROREDUCTASE MJ1384-RELATED"/>
    <property type="match status" value="1"/>
</dbReference>
<dbReference type="CDD" id="cd02142">
    <property type="entry name" value="McbC_SagB-like_oxidoreductase"/>
    <property type="match status" value="1"/>
</dbReference>
<comment type="caution">
    <text evidence="2">The sequence shown here is derived from an EMBL/GenBank/DDBJ whole genome shotgun (WGS) entry which is preliminary data.</text>
</comment>
<dbReference type="Gene3D" id="3.40.109.10">
    <property type="entry name" value="NADH Oxidase"/>
    <property type="match status" value="1"/>
</dbReference>
<dbReference type="InterPro" id="IPR000415">
    <property type="entry name" value="Nitroreductase-like"/>
</dbReference>
<dbReference type="PANTHER" id="PTHR43745:SF2">
    <property type="entry name" value="NITROREDUCTASE MJ1384-RELATED"/>
    <property type="match status" value="1"/>
</dbReference>
<protein>
    <submittedName>
        <fullName evidence="2">SagB/ThcOx family dehydrogenase</fullName>
    </submittedName>
</protein>
<dbReference type="InterPro" id="IPR029479">
    <property type="entry name" value="Nitroreductase"/>
</dbReference>
<dbReference type="SUPFAM" id="SSF55469">
    <property type="entry name" value="FMN-dependent nitroreductase-like"/>
    <property type="match status" value="1"/>
</dbReference>
<dbReference type="NCBIfam" id="TIGR03605">
    <property type="entry name" value="antibiot_sagB"/>
    <property type="match status" value="1"/>
</dbReference>
<gene>
    <name evidence="2" type="ORF">PPG34_11885</name>
</gene>
<organism evidence="2 3">
    <name type="scientific">Candidatus Nitronereus thalassa</name>
    <dbReference type="NCBI Taxonomy" id="3020898"/>
    <lineage>
        <taxon>Bacteria</taxon>
        <taxon>Pseudomonadati</taxon>
        <taxon>Nitrospirota</taxon>
        <taxon>Nitrospiria</taxon>
        <taxon>Nitrospirales</taxon>
        <taxon>Nitrospiraceae</taxon>
        <taxon>Candidatus Nitronereus</taxon>
    </lineage>
</organism>
<proteinExistence type="predicted"/>
<name>A0ABU3K9J6_9BACT</name>
<evidence type="ECO:0000259" key="1">
    <source>
        <dbReference type="Pfam" id="PF00881"/>
    </source>
</evidence>
<dbReference type="RefSeq" id="WP_313833539.1">
    <property type="nucleotide sequence ID" value="NZ_JAQOUE010000001.1"/>
</dbReference>
<dbReference type="EMBL" id="JAQOUE010000001">
    <property type="protein sequence ID" value="MDT7043056.1"/>
    <property type="molecule type" value="Genomic_DNA"/>
</dbReference>
<dbReference type="InterPro" id="IPR052544">
    <property type="entry name" value="Bacteriocin_Proc_Enz"/>
</dbReference>
<dbReference type="InterPro" id="IPR020051">
    <property type="entry name" value="SagB-type_dehydrogenase"/>
</dbReference>
<keyword evidence="3" id="KW-1185">Reference proteome</keyword>
<dbReference type="Pfam" id="PF00881">
    <property type="entry name" value="Nitroreductase"/>
    <property type="match status" value="1"/>
</dbReference>
<dbReference type="Proteomes" id="UP001250932">
    <property type="component" value="Unassembled WGS sequence"/>
</dbReference>
<feature type="domain" description="Nitroreductase" evidence="1">
    <location>
        <begin position="77"/>
        <end position="260"/>
    </location>
</feature>